<dbReference type="EMBL" id="KV122287">
    <property type="protein sequence ID" value="KZT76429.1"/>
    <property type="molecule type" value="Genomic_DNA"/>
</dbReference>
<organism evidence="2 3">
    <name type="scientific">Dorcoceras hygrometricum</name>
    <dbReference type="NCBI Taxonomy" id="472368"/>
    <lineage>
        <taxon>Eukaryota</taxon>
        <taxon>Viridiplantae</taxon>
        <taxon>Streptophyta</taxon>
        <taxon>Embryophyta</taxon>
        <taxon>Tracheophyta</taxon>
        <taxon>Spermatophyta</taxon>
        <taxon>Magnoliopsida</taxon>
        <taxon>eudicotyledons</taxon>
        <taxon>Gunneridae</taxon>
        <taxon>Pentapetalae</taxon>
        <taxon>asterids</taxon>
        <taxon>lamiids</taxon>
        <taxon>Lamiales</taxon>
        <taxon>Gesneriaceae</taxon>
        <taxon>Didymocarpoideae</taxon>
        <taxon>Trichosporeae</taxon>
        <taxon>Loxocarpinae</taxon>
        <taxon>Dorcoceras</taxon>
    </lineage>
</organism>
<protein>
    <submittedName>
        <fullName evidence="2">Uncharacterized protein</fullName>
    </submittedName>
</protein>
<proteinExistence type="predicted"/>
<accession>A0A2Z6ZTS5</accession>
<reference evidence="2 3" key="1">
    <citation type="journal article" date="2015" name="Proc. Natl. Acad. Sci. U.S.A.">
        <title>The resurrection genome of Boea hygrometrica: A blueprint for survival of dehydration.</title>
        <authorList>
            <person name="Xiao L."/>
            <person name="Yang G."/>
            <person name="Zhang L."/>
            <person name="Yang X."/>
            <person name="Zhao S."/>
            <person name="Ji Z."/>
            <person name="Zhou Q."/>
            <person name="Hu M."/>
            <person name="Wang Y."/>
            <person name="Chen M."/>
            <person name="Xu Y."/>
            <person name="Jin H."/>
            <person name="Xiao X."/>
            <person name="Hu G."/>
            <person name="Bao F."/>
            <person name="Hu Y."/>
            <person name="Wan P."/>
            <person name="Li L."/>
            <person name="Deng X."/>
            <person name="Kuang T."/>
            <person name="Xiang C."/>
            <person name="Zhu J.K."/>
            <person name="Oliver M.J."/>
            <person name="He Y."/>
        </authorList>
    </citation>
    <scope>NUCLEOTIDE SEQUENCE [LARGE SCALE GENOMIC DNA]</scope>
    <source>
        <strain evidence="3">cv. XS01</strain>
    </source>
</reference>
<feature type="compositionally biased region" description="Low complexity" evidence="1">
    <location>
        <begin position="40"/>
        <end position="52"/>
    </location>
</feature>
<sequence length="102" mass="10777">MRRSCGMEARSDARQIVRRSAHRRNGGPPALRRLARRGAIRSASSSARASDSDAIFAASARPLARRVRGQRASSARIGAGRGSFACGAADQSTCDDIPAILI</sequence>
<feature type="region of interest" description="Disordered" evidence="1">
    <location>
        <begin position="1"/>
        <end position="52"/>
    </location>
</feature>
<keyword evidence="3" id="KW-1185">Reference proteome</keyword>
<evidence type="ECO:0000313" key="2">
    <source>
        <dbReference type="EMBL" id="KZT76429.1"/>
    </source>
</evidence>
<name>A0A2Z6ZTS5_9LAMI</name>
<dbReference type="Proteomes" id="UP000250235">
    <property type="component" value="Unassembled WGS sequence"/>
</dbReference>
<feature type="compositionally biased region" description="Basic residues" evidence="1">
    <location>
        <begin position="16"/>
        <end position="25"/>
    </location>
</feature>
<evidence type="ECO:0000313" key="3">
    <source>
        <dbReference type="Proteomes" id="UP000250235"/>
    </source>
</evidence>
<dbReference type="AlphaFoldDB" id="A0A2Z6ZTS5"/>
<evidence type="ECO:0000256" key="1">
    <source>
        <dbReference type="SAM" id="MobiDB-lite"/>
    </source>
</evidence>
<gene>
    <name evidence="2" type="ORF">F511_46546</name>
</gene>